<dbReference type="Pfam" id="PF24802">
    <property type="entry name" value="DUF7703"/>
    <property type="match status" value="1"/>
</dbReference>
<proteinExistence type="predicted"/>
<feature type="transmembrane region" description="Helical" evidence="2">
    <location>
        <begin position="197"/>
        <end position="218"/>
    </location>
</feature>
<evidence type="ECO:0000313" key="4">
    <source>
        <dbReference type="EMBL" id="KFA69028.1"/>
    </source>
</evidence>
<evidence type="ECO:0000256" key="2">
    <source>
        <dbReference type="SAM" id="Phobius"/>
    </source>
</evidence>
<dbReference type="OMA" id="PYAVYER"/>
<dbReference type="AlphaFoldDB" id="A0A084QYJ3"/>
<dbReference type="InParanoid" id="A0A084QYJ3"/>
<keyword evidence="2" id="KW-1133">Transmembrane helix</keyword>
<feature type="region of interest" description="Disordered" evidence="1">
    <location>
        <begin position="314"/>
        <end position="350"/>
    </location>
</feature>
<dbReference type="PANTHER" id="PTHR37013">
    <property type="entry name" value="INTEGRAL MEMBRANE PROTEIN (AFU_ORTHOLOGUE AFUA_1G05950)-RELATED"/>
    <property type="match status" value="1"/>
</dbReference>
<keyword evidence="2" id="KW-0812">Transmembrane</keyword>
<evidence type="ECO:0000313" key="5">
    <source>
        <dbReference type="Proteomes" id="UP000028524"/>
    </source>
</evidence>
<keyword evidence="5" id="KW-1185">Reference proteome</keyword>
<evidence type="ECO:0000259" key="3">
    <source>
        <dbReference type="Pfam" id="PF24802"/>
    </source>
</evidence>
<dbReference type="InterPro" id="IPR056120">
    <property type="entry name" value="DUF7703"/>
</dbReference>
<evidence type="ECO:0000256" key="1">
    <source>
        <dbReference type="SAM" id="MobiDB-lite"/>
    </source>
</evidence>
<feature type="compositionally biased region" description="Polar residues" evidence="1">
    <location>
        <begin position="266"/>
        <end position="286"/>
    </location>
</feature>
<name>A0A084QYJ3_STAC4</name>
<feature type="transmembrane region" description="Helical" evidence="2">
    <location>
        <begin position="80"/>
        <end position="105"/>
    </location>
</feature>
<feature type="domain" description="DUF7703" evidence="3">
    <location>
        <begin position="17"/>
        <end position="251"/>
    </location>
</feature>
<reference evidence="4 5" key="1">
    <citation type="journal article" date="2014" name="BMC Genomics">
        <title>Comparative genome sequencing reveals chemotype-specific gene clusters in the toxigenic black mold Stachybotrys.</title>
        <authorList>
            <person name="Semeiks J."/>
            <person name="Borek D."/>
            <person name="Otwinowski Z."/>
            <person name="Grishin N.V."/>
        </authorList>
    </citation>
    <scope>NUCLEOTIDE SEQUENCE [LARGE SCALE GENOMIC DNA]</scope>
    <source>
        <strain evidence="4 5">IBT 40285</strain>
    </source>
</reference>
<protein>
    <recommendedName>
        <fullName evidence="3">DUF7703 domain-containing protein</fullName>
    </recommendedName>
</protein>
<dbReference type="OrthoDB" id="405906at2759"/>
<dbReference type="Proteomes" id="UP000028524">
    <property type="component" value="Unassembled WGS sequence"/>
</dbReference>
<dbReference type="EMBL" id="KL659622">
    <property type="protein sequence ID" value="KFA69028.1"/>
    <property type="molecule type" value="Genomic_DNA"/>
</dbReference>
<dbReference type="HOGENOM" id="CLU_045148_4_0_1"/>
<feature type="transmembrane region" description="Helical" evidence="2">
    <location>
        <begin position="117"/>
        <end position="138"/>
    </location>
</feature>
<gene>
    <name evidence="4" type="ORF">S40285_08455</name>
</gene>
<feature type="region of interest" description="Disordered" evidence="1">
    <location>
        <begin position="263"/>
        <end position="286"/>
    </location>
</feature>
<feature type="transmembrane region" description="Helical" evidence="2">
    <location>
        <begin position="18"/>
        <end position="42"/>
    </location>
</feature>
<feature type="compositionally biased region" description="Basic and acidic residues" evidence="1">
    <location>
        <begin position="332"/>
        <end position="350"/>
    </location>
</feature>
<accession>A0A084QYJ3</accession>
<feature type="transmembrane region" description="Helical" evidence="2">
    <location>
        <begin position="158"/>
        <end position="176"/>
    </location>
</feature>
<sequence length="350" mass="38946">MVANAGITGDQPIQGPTAVLLVVLDSVAIYNVVELTFIILTIFKRRTGVYFWSFVVATYGILLYSGGFMMRTVAPPQGSYAYITLIAVGWVAMVTGQSMVLWSRLHLILWNSARIRLILWMIIFNAICMHIPIVVMVFGANSPKPGVWAQPYSVFEKLQISVFFVQESIISSLYIFEARKFSRLQSAVDNRKRPSRVMNDLVALNILIILLDMTILALEYANLYAVQTSFKALAYSIKLKMEYHILNQLVEAVSSHRGRSLDNGWTIPSNGQRDATSNTGASSSVPMTSLIMRPENILYQTHITGTSDNCHETWPRGNDCQVPGEGGVLKTTEVKVTSESRSDGEPRPSL</sequence>
<feature type="transmembrane region" description="Helical" evidence="2">
    <location>
        <begin position="49"/>
        <end position="68"/>
    </location>
</feature>
<organism evidence="4 5">
    <name type="scientific">Stachybotrys chlorohalonatus (strain IBT 40285)</name>
    <dbReference type="NCBI Taxonomy" id="1283841"/>
    <lineage>
        <taxon>Eukaryota</taxon>
        <taxon>Fungi</taxon>
        <taxon>Dikarya</taxon>
        <taxon>Ascomycota</taxon>
        <taxon>Pezizomycotina</taxon>
        <taxon>Sordariomycetes</taxon>
        <taxon>Hypocreomycetidae</taxon>
        <taxon>Hypocreales</taxon>
        <taxon>Stachybotryaceae</taxon>
        <taxon>Stachybotrys</taxon>
    </lineage>
</organism>
<dbReference type="PANTHER" id="PTHR37013:SF3">
    <property type="entry name" value="INTEGRAL MEMBRANE PROTEIN (AFU_ORTHOLOGUE AFUA_1G05950)"/>
    <property type="match status" value="1"/>
</dbReference>
<dbReference type="STRING" id="1283841.A0A084QYJ3"/>
<keyword evidence="2" id="KW-0472">Membrane</keyword>